<keyword evidence="1" id="KW-0472">Membrane</keyword>
<feature type="transmembrane region" description="Helical" evidence="1">
    <location>
        <begin position="227"/>
        <end position="248"/>
    </location>
</feature>
<evidence type="ECO:0008006" key="4">
    <source>
        <dbReference type="Google" id="ProtNLM"/>
    </source>
</evidence>
<protein>
    <recommendedName>
        <fullName evidence="4">Glycosyltransferase RgtA/B/C/D-like domain-containing protein</fullName>
    </recommendedName>
</protein>
<feature type="transmembrane region" description="Helical" evidence="1">
    <location>
        <begin position="136"/>
        <end position="159"/>
    </location>
</feature>
<dbReference type="OrthoDB" id="5174154at2"/>
<dbReference type="AlphaFoldDB" id="A0A249KAH8"/>
<evidence type="ECO:0000256" key="1">
    <source>
        <dbReference type="SAM" id="Phobius"/>
    </source>
</evidence>
<keyword evidence="1" id="KW-1133">Transmembrane helix</keyword>
<keyword evidence="1" id="KW-0812">Transmembrane</keyword>
<dbReference type="EMBL" id="CP016771">
    <property type="protein sequence ID" value="ASY13810.1"/>
    <property type="molecule type" value="Genomic_DNA"/>
</dbReference>
<name>A0A249KAH8_9ACTN</name>
<keyword evidence="3" id="KW-1185">Reference proteome</keyword>
<dbReference type="Proteomes" id="UP000217171">
    <property type="component" value="Chromosome"/>
</dbReference>
<proteinExistence type="predicted"/>
<feature type="transmembrane region" description="Helical" evidence="1">
    <location>
        <begin position="399"/>
        <end position="421"/>
    </location>
</feature>
<dbReference type="RefSeq" id="WP_095672784.1">
    <property type="nucleotide sequence ID" value="NZ_CP016771.1"/>
</dbReference>
<gene>
    <name evidence="2" type="ORF">B1s21160_05820</name>
</gene>
<sequence length="459" mass="51408">MASKSKRARMAPAHNQAKNFMHWAAAIFVIKLLVIFNIQAGNIEIYAQPFFLDGIWLGADGENYLKGFEALSKEGIFAKEILLSYWPAGYPLIIYLISLMGKGFTLTLLSILQSAIFSWAVYYFALQLSRTRLRKFAGFVFFLILLNPTLSLNSIAVGYESLTASGFLIAVALIIKDLLERNEQSFIWYLSLNSVIFGLLVFMQPRLIIAGILVNLVWIFSRKRIRVSALLTVFSLIIILFFPASLIYRNHVSTGTNSVSTNLGATMNIGAGDTASGGYASKWDGVPCNLSGTEAQQDNQRIKCVLQWYVSNPTKSLKLFYNKTQYFWSPWYGPLANGTMARNPWLTINPVKNITSNQEGLNLVVGGFGQLVSWLWLLGGLFLLIYGFAILWRQKHLERVIAVIAIIIISTNWLISLLSIGDHRFRLPIMGMSLFLQAVGLRTLFSGFKPPMVEGPSLR</sequence>
<dbReference type="KEGG" id="nhi:B1s21160_05820"/>
<feature type="transmembrane region" description="Helical" evidence="1">
    <location>
        <begin position="371"/>
        <end position="392"/>
    </location>
</feature>
<evidence type="ECO:0000313" key="2">
    <source>
        <dbReference type="EMBL" id="ASY13810.1"/>
    </source>
</evidence>
<accession>A0A249KAH8</accession>
<reference evidence="2 3" key="1">
    <citation type="submission" date="2016-07" db="EMBL/GenBank/DDBJ databases">
        <title>High microdiversification within the ubiquitous acI lineage of Actinobacteria.</title>
        <authorList>
            <person name="Neuenschwander S.M."/>
            <person name="Salcher M."/>
            <person name="Ghai R."/>
            <person name="Pernthaler J."/>
        </authorList>
    </citation>
    <scope>NUCLEOTIDE SEQUENCE [LARGE SCALE GENOMIC DNA]</scope>
    <source>
        <strain evidence="2">MMS-21-160</strain>
    </source>
</reference>
<feature type="transmembrane region" description="Helical" evidence="1">
    <location>
        <begin position="187"/>
        <end position="220"/>
    </location>
</feature>
<organism evidence="2 3">
    <name type="scientific">Candidatus Nanopelagicus hibericus</name>
    <dbReference type="NCBI Taxonomy" id="1884915"/>
    <lineage>
        <taxon>Bacteria</taxon>
        <taxon>Bacillati</taxon>
        <taxon>Actinomycetota</taxon>
        <taxon>Actinomycetes</taxon>
        <taxon>Candidatus Nanopelagicales</taxon>
        <taxon>Candidatus Nanopelagicaceae</taxon>
        <taxon>Candidatus Nanopelagicus</taxon>
    </lineage>
</organism>
<feature type="transmembrane region" description="Helical" evidence="1">
    <location>
        <begin position="20"/>
        <end position="40"/>
    </location>
</feature>
<feature type="transmembrane region" description="Helical" evidence="1">
    <location>
        <begin position="92"/>
        <end position="124"/>
    </location>
</feature>
<evidence type="ECO:0000313" key="3">
    <source>
        <dbReference type="Proteomes" id="UP000217171"/>
    </source>
</evidence>